<proteinExistence type="predicted"/>
<evidence type="ECO:0000313" key="1">
    <source>
        <dbReference type="EMBL" id="KIM70180.1"/>
    </source>
</evidence>
<evidence type="ECO:0000313" key="2">
    <source>
        <dbReference type="Proteomes" id="UP000053989"/>
    </source>
</evidence>
<dbReference type="Proteomes" id="UP000053989">
    <property type="component" value="Unassembled WGS sequence"/>
</dbReference>
<feature type="non-terminal residue" evidence="1">
    <location>
        <position position="655"/>
    </location>
</feature>
<dbReference type="InterPro" id="IPR040521">
    <property type="entry name" value="KDZ"/>
</dbReference>
<dbReference type="Pfam" id="PF18758">
    <property type="entry name" value="KDZ"/>
    <property type="match status" value="1"/>
</dbReference>
<evidence type="ECO:0008006" key="3">
    <source>
        <dbReference type="Google" id="ProtNLM"/>
    </source>
</evidence>
<dbReference type="PANTHER" id="PTHR33096">
    <property type="entry name" value="CXC2 DOMAIN-CONTAINING PROTEIN"/>
    <property type="match status" value="1"/>
</dbReference>
<keyword evidence="2" id="KW-1185">Reference proteome</keyword>
<dbReference type="AlphaFoldDB" id="A0A0C3EBV8"/>
<sequence length="655" mass="74701">VRQRDNELANVSLIRYGLLGCTPMSPELAVTFQCLELYHQLQRRQSSFGIQAYTKVLCVLHGVTYRPHFRDQFSMTFDVYLAILRAIQYRIDQALGCGDPNWRLQHYCPACTFKQPGEPPLIPSSLKAMDGNNSAKQMDHAGHADGHIFPSTYMISRADVDTFKNDVRMRLGQRGNTEHHDGGGCADTWQAASAVDEDTVKVFEQTGIFLSACRHGIILTCAEMLRSGELAKYPLATINQLIRVHGNDQMIGSDIGCSLSATLAASSIAQAARAANVQLVVNAFHGHAHNRMCQLQYHPLYLPGTGLEDFETCERVFSSSNATAALIRHASHFHYVQFLELHFSQWDADKYTELSRFLFNNYKQALKIISTNTAELNAYRALHPNENLDFGSWAAEELAYLKAVQSEPKQDALRVTYMEELEKLTKLEYGIVRSIVVILLIHFTEIFSNLRRAAERRVSSQQDRVEDIEEQLGIELAHRWTPDRREYVEMLDYSRHCHFIRAVEELENLVVQRLWELSKANLASTGYKLRKQISKAVVRRSAAVRNALERYNKLAVKQNPPRPVLQYSEVLSYAALGDFDLLKHSRHDVLARPWLNTMHHQLAVKYFKLLRAHEEIYRLNVEVRRLQAWIDHETVQIKQIAAGLSTQDPLLSAEL</sequence>
<gene>
    <name evidence="1" type="ORF">SCLCIDRAFT_61311</name>
</gene>
<dbReference type="PANTHER" id="PTHR33096:SF1">
    <property type="entry name" value="CXC1-LIKE CYSTEINE CLUSTER ASSOCIATED WITH KDZ TRANSPOSASES DOMAIN-CONTAINING PROTEIN"/>
    <property type="match status" value="1"/>
</dbReference>
<protein>
    <recommendedName>
        <fullName evidence="3">CxC1-like cysteine cluster associated with KDZ transposases domain-containing protein</fullName>
    </recommendedName>
</protein>
<dbReference type="InParanoid" id="A0A0C3EBV8"/>
<dbReference type="EMBL" id="KN822005">
    <property type="protein sequence ID" value="KIM70180.1"/>
    <property type="molecule type" value="Genomic_DNA"/>
</dbReference>
<name>A0A0C3EBV8_9AGAM</name>
<reference evidence="1 2" key="1">
    <citation type="submission" date="2014-04" db="EMBL/GenBank/DDBJ databases">
        <authorList>
            <consortium name="DOE Joint Genome Institute"/>
            <person name="Kuo A."/>
            <person name="Kohler A."/>
            <person name="Nagy L.G."/>
            <person name="Floudas D."/>
            <person name="Copeland A."/>
            <person name="Barry K.W."/>
            <person name="Cichocki N."/>
            <person name="Veneault-Fourrey C."/>
            <person name="LaButti K."/>
            <person name="Lindquist E.A."/>
            <person name="Lipzen A."/>
            <person name="Lundell T."/>
            <person name="Morin E."/>
            <person name="Murat C."/>
            <person name="Sun H."/>
            <person name="Tunlid A."/>
            <person name="Henrissat B."/>
            <person name="Grigoriev I.V."/>
            <person name="Hibbett D.S."/>
            <person name="Martin F."/>
            <person name="Nordberg H.P."/>
            <person name="Cantor M.N."/>
            <person name="Hua S.X."/>
        </authorList>
    </citation>
    <scope>NUCLEOTIDE SEQUENCE [LARGE SCALE GENOMIC DNA]</scope>
    <source>
        <strain evidence="1 2">Foug A</strain>
    </source>
</reference>
<dbReference type="OrthoDB" id="3251205at2759"/>
<dbReference type="HOGENOM" id="CLU_013084_2_1_1"/>
<feature type="non-terminal residue" evidence="1">
    <location>
        <position position="1"/>
    </location>
</feature>
<reference evidence="2" key="2">
    <citation type="submission" date="2015-01" db="EMBL/GenBank/DDBJ databases">
        <title>Evolutionary Origins and Diversification of the Mycorrhizal Mutualists.</title>
        <authorList>
            <consortium name="DOE Joint Genome Institute"/>
            <consortium name="Mycorrhizal Genomics Consortium"/>
            <person name="Kohler A."/>
            <person name="Kuo A."/>
            <person name="Nagy L.G."/>
            <person name="Floudas D."/>
            <person name="Copeland A."/>
            <person name="Barry K.W."/>
            <person name="Cichocki N."/>
            <person name="Veneault-Fourrey C."/>
            <person name="LaButti K."/>
            <person name="Lindquist E.A."/>
            <person name="Lipzen A."/>
            <person name="Lundell T."/>
            <person name="Morin E."/>
            <person name="Murat C."/>
            <person name="Riley R."/>
            <person name="Ohm R."/>
            <person name="Sun H."/>
            <person name="Tunlid A."/>
            <person name="Henrissat B."/>
            <person name="Grigoriev I.V."/>
            <person name="Hibbett D.S."/>
            <person name="Martin F."/>
        </authorList>
    </citation>
    <scope>NUCLEOTIDE SEQUENCE [LARGE SCALE GENOMIC DNA]</scope>
    <source>
        <strain evidence="2">Foug A</strain>
    </source>
</reference>
<accession>A0A0C3EBV8</accession>
<organism evidence="1 2">
    <name type="scientific">Scleroderma citrinum Foug A</name>
    <dbReference type="NCBI Taxonomy" id="1036808"/>
    <lineage>
        <taxon>Eukaryota</taxon>
        <taxon>Fungi</taxon>
        <taxon>Dikarya</taxon>
        <taxon>Basidiomycota</taxon>
        <taxon>Agaricomycotina</taxon>
        <taxon>Agaricomycetes</taxon>
        <taxon>Agaricomycetidae</taxon>
        <taxon>Boletales</taxon>
        <taxon>Sclerodermatineae</taxon>
        <taxon>Sclerodermataceae</taxon>
        <taxon>Scleroderma</taxon>
    </lineage>
</organism>